<feature type="compositionally biased region" description="Pro residues" evidence="2">
    <location>
        <begin position="287"/>
        <end position="302"/>
    </location>
</feature>
<feature type="compositionally biased region" description="Low complexity" evidence="2">
    <location>
        <begin position="307"/>
        <end position="317"/>
    </location>
</feature>
<dbReference type="GO" id="GO:0071933">
    <property type="term" value="F:Arp2/3 complex binding"/>
    <property type="evidence" value="ECO:0007669"/>
    <property type="project" value="TreeGrafter"/>
</dbReference>
<protein>
    <recommendedName>
        <fullName evidence="3">WH2 domain-containing protein</fullName>
    </recommendedName>
</protein>
<feature type="region of interest" description="Disordered" evidence="2">
    <location>
        <begin position="224"/>
        <end position="391"/>
    </location>
</feature>
<dbReference type="SMART" id="SM00246">
    <property type="entry name" value="WH2"/>
    <property type="match status" value="2"/>
</dbReference>
<dbReference type="Gene3D" id="6.10.280.150">
    <property type="match status" value="2"/>
</dbReference>
<feature type="domain" description="WH2" evidence="3">
    <location>
        <begin position="386"/>
        <end position="404"/>
    </location>
</feature>
<dbReference type="PANTHER" id="PTHR12902">
    <property type="entry name" value="WASP-1"/>
    <property type="match status" value="1"/>
</dbReference>
<feature type="compositionally biased region" description="Pro residues" evidence="2">
    <location>
        <begin position="318"/>
        <end position="357"/>
    </location>
</feature>
<dbReference type="GO" id="GO:0003779">
    <property type="term" value="F:actin binding"/>
    <property type="evidence" value="ECO:0007669"/>
    <property type="project" value="UniProtKB-KW"/>
</dbReference>
<dbReference type="PANTHER" id="PTHR12902:SF1">
    <property type="entry name" value="WISKOTT-ALDRICH SYNDROME PROTEIN FAMILY MEMBER"/>
    <property type="match status" value="1"/>
</dbReference>
<dbReference type="GO" id="GO:0005856">
    <property type="term" value="C:cytoskeleton"/>
    <property type="evidence" value="ECO:0007669"/>
    <property type="project" value="UniProtKB-SubCell"/>
</dbReference>
<dbReference type="OrthoDB" id="1060785at2759"/>
<gene>
    <name evidence="4" type="ORF">LY90DRAFT_667139</name>
</gene>
<feature type="compositionally biased region" description="Pro residues" evidence="2">
    <location>
        <begin position="265"/>
        <end position="276"/>
    </location>
</feature>
<feature type="compositionally biased region" description="Basic and acidic residues" evidence="2">
    <location>
        <begin position="224"/>
        <end position="240"/>
    </location>
</feature>
<feature type="region of interest" description="Disordered" evidence="2">
    <location>
        <begin position="431"/>
        <end position="452"/>
    </location>
</feature>
<dbReference type="EMBL" id="MCOG01000039">
    <property type="protein sequence ID" value="ORY72552.1"/>
    <property type="molecule type" value="Genomic_DNA"/>
</dbReference>
<feature type="compositionally biased region" description="Polar residues" evidence="2">
    <location>
        <begin position="359"/>
        <end position="383"/>
    </location>
</feature>
<comment type="similarity">
    <text evidence="1">Belongs to the SCAR/WAVE family.</text>
</comment>
<feature type="compositionally biased region" description="Polar residues" evidence="2">
    <location>
        <begin position="241"/>
        <end position="264"/>
    </location>
</feature>
<dbReference type="GO" id="GO:0034237">
    <property type="term" value="F:protein kinase A regulatory subunit binding"/>
    <property type="evidence" value="ECO:0007669"/>
    <property type="project" value="TreeGrafter"/>
</dbReference>
<feature type="compositionally biased region" description="Polar residues" evidence="2">
    <location>
        <begin position="277"/>
        <end position="286"/>
    </location>
</feature>
<evidence type="ECO:0000313" key="4">
    <source>
        <dbReference type="EMBL" id="ORY72552.1"/>
    </source>
</evidence>
<dbReference type="InterPro" id="IPR028288">
    <property type="entry name" value="SCAR/WAVE_fam"/>
</dbReference>
<name>A0A1Y2ELY8_9FUNG</name>
<evidence type="ECO:0000313" key="5">
    <source>
        <dbReference type="Proteomes" id="UP000193920"/>
    </source>
</evidence>
<evidence type="ECO:0000256" key="1">
    <source>
        <dbReference type="ARBA" id="ARBA00006993"/>
    </source>
</evidence>
<evidence type="ECO:0000259" key="3">
    <source>
        <dbReference type="PROSITE" id="PS51082"/>
    </source>
</evidence>
<comment type="caution">
    <text evidence="4">The sequence shown here is derived from an EMBL/GenBank/DDBJ whole genome shotgun (WGS) entry which is preliminary data.</text>
</comment>
<dbReference type="GO" id="GO:2000601">
    <property type="term" value="P:positive regulation of Arp2/3 complex-mediated actin nucleation"/>
    <property type="evidence" value="ECO:0007669"/>
    <property type="project" value="TreeGrafter"/>
</dbReference>
<feature type="compositionally biased region" description="Acidic residues" evidence="2">
    <location>
        <begin position="433"/>
        <end position="452"/>
    </location>
</feature>
<dbReference type="AlphaFoldDB" id="A0A1Y2ELY8"/>
<dbReference type="InterPro" id="IPR003124">
    <property type="entry name" value="WH2_dom"/>
</dbReference>
<dbReference type="Proteomes" id="UP000193920">
    <property type="component" value="Unassembled WGS sequence"/>
</dbReference>
<dbReference type="PROSITE" id="PS51082">
    <property type="entry name" value="WH2"/>
    <property type="match status" value="1"/>
</dbReference>
<organism evidence="4 5">
    <name type="scientific">Neocallimastix californiae</name>
    <dbReference type="NCBI Taxonomy" id="1754190"/>
    <lineage>
        <taxon>Eukaryota</taxon>
        <taxon>Fungi</taxon>
        <taxon>Fungi incertae sedis</taxon>
        <taxon>Chytridiomycota</taxon>
        <taxon>Chytridiomycota incertae sedis</taxon>
        <taxon>Neocallimastigomycetes</taxon>
        <taxon>Neocallimastigales</taxon>
        <taxon>Neocallimastigaceae</taxon>
        <taxon>Neocallimastix</taxon>
    </lineage>
</organism>
<dbReference type="STRING" id="1754190.A0A1Y2ELY8"/>
<accession>A0A1Y2ELY8</accession>
<keyword evidence="5" id="KW-1185">Reference proteome</keyword>
<reference evidence="4 5" key="1">
    <citation type="submission" date="2016-08" db="EMBL/GenBank/DDBJ databases">
        <title>A Parts List for Fungal Cellulosomes Revealed by Comparative Genomics.</title>
        <authorList>
            <consortium name="DOE Joint Genome Institute"/>
            <person name="Haitjema C.H."/>
            <person name="Gilmore S.P."/>
            <person name="Henske J.K."/>
            <person name="Solomon K.V."/>
            <person name="De Groot R."/>
            <person name="Kuo A."/>
            <person name="Mondo S.J."/>
            <person name="Salamov A.A."/>
            <person name="Labutti K."/>
            <person name="Zhao Z."/>
            <person name="Chiniquy J."/>
            <person name="Barry K."/>
            <person name="Brewer H.M."/>
            <person name="Purvine S.O."/>
            <person name="Wright A.T."/>
            <person name="Boxma B."/>
            <person name="Van Alen T."/>
            <person name="Hackstein J.H."/>
            <person name="Baker S.E."/>
            <person name="Grigoriev I.V."/>
            <person name="O'Malley M.A."/>
        </authorList>
    </citation>
    <scope>NUCLEOTIDE SEQUENCE [LARGE SCALE GENOMIC DNA]</scope>
    <source>
        <strain evidence="4 5">G1</strain>
    </source>
</reference>
<sequence length="452" mass="50451">MPLTRRKIEVPLPVTEKKELTLESLISPQLNQEPSITREQSFKKTNIIQLTQLLGQLSNISQYAHELFTDLIKQTNETSERINNIKARINAINSNIGQVEKKMGMMTVTNTPNPELLEFKQQDNVPEANLFTKQSQPFAISEAYQKCENLPDFTEIDNLRTDGNKCSKLYSNPNFFLEEYTDKMNKDIEIKKKRKEERKKDKVKLRKEKKINEISKKQYNKDGEVITQKLDQERKRESRLSRMSQSSTHESETAHQSSNTTSSVPHPPSVFMPPSVPTMSNMNSTAVPPPPALNQGAPPPPQFMSMPQVPQVPAATNAPPPPPPPAVNAPPPPPPPPMATNAPPPPPPPSGGAPLPPSNTNSLLSAIQQRPQLKPATSNNLAPTDSRDDLLSNIKMGGFKLRKVEINENRKQKDDLEGRNDVAALLIRRVALEDSDSSESEESDSDSDDDWD</sequence>
<proteinExistence type="inferred from homology"/>
<dbReference type="Gene3D" id="1.20.5.340">
    <property type="match status" value="1"/>
</dbReference>
<dbReference type="GO" id="GO:0030036">
    <property type="term" value="P:actin cytoskeleton organization"/>
    <property type="evidence" value="ECO:0007669"/>
    <property type="project" value="InterPro"/>
</dbReference>
<evidence type="ECO:0000256" key="2">
    <source>
        <dbReference type="SAM" id="MobiDB-lite"/>
    </source>
</evidence>